<keyword evidence="3" id="KW-1185">Reference proteome</keyword>
<feature type="domain" description="ABC transporter" evidence="1">
    <location>
        <begin position="24"/>
        <end position="107"/>
    </location>
</feature>
<name>A0AAD4T474_9MAGN</name>
<accession>A0AAD4T474</accession>
<reference evidence="2" key="1">
    <citation type="submission" date="2022-04" db="EMBL/GenBank/DDBJ databases">
        <title>A functionally conserved STORR gene fusion in Papaver species that diverged 16.8 million years ago.</title>
        <authorList>
            <person name="Catania T."/>
        </authorList>
    </citation>
    <scope>NUCLEOTIDE SEQUENCE</scope>
    <source>
        <strain evidence="2">S-188037</strain>
    </source>
</reference>
<dbReference type="GO" id="GO:0005524">
    <property type="term" value="F:ATP binding"/>
    <property type="evidence" value="ECO:0007669"/>
    <property type="project" value="InterPro"/>
</dbReference>
<organism evidence="2 3">
    <name type="scientific">Papaver atlanticum</name>
    <dbReference type="NCBI Taxonomy" id="357466"/>
    <lineage>
        <taxon>Eukaryota</taxon>
        <taxon>Viridiplantae</taxon>
        <taxon>Streptophyta</taxon>
        <taxon>Embryophyta</taxon>
        <taxon>Tracheophyta</taxon>
        <taxon>Spermatophyta</taxon>
        <taxon>Magnoliopsida</taxon>
        <taxon>Ranunculales</taxon>
        <taxon>Papaveraceae</taxon>
        <taxon>Papaveroideae</taxon>
        <taxon>Papaver</taxon>
    </lineage>
</organism>
<proteinExistence type="predicted"/>
<evidence type="ECO:0000313" key="2">
    <source>
        <dbReference type="EMBL" id="KAI3937331.1"/>
    </source>
</evidence>
<dbReference type="PANTHER" id="PTHR48040:SF60">
    <property type="entry name" value="ABC TRANSPORTER DOMAIN-CONTAINING PROTEIN"/>
    <property type="match status" value="1"/>
</dbReference>
<protein>
    <recommendedName>
        <fullName evidence="1">ABC transporter domain-containing protein</fullName>
    </recommendedName>
</protein>
<dbReference type="EMBL" id="JAJJMB010005785">
    <property type="protein sequence ID" value="KAI3937331.1"/>
    <property type="molecule type" value="Genomic_DNA"/>
</dbReference>
<dbReference type="AlphaFoldDB" id="A0AAD4T474"/>
<gene>
    <name evidence="2" type="ORF">MKW98_001902</name>
</gene>
<dbReference type="Pfam" id="PF00005">
    <property type="entry name" value="ABC_tran"/>
    <property type="match status" value="1"/>
</dbReference>
<dbReference type="PANTHER" id="PTHR48040">
    <property type="entry name" value="PLEIOTROPIC DRUG RESISTANCE PROTEIN 1-LIKE ISOFORM X1"/>
    <property type="match status" value="1"/>
</dbReference>
<evidence type="ECO:0000313" key="3">
    <source>
        <dbReference type="Proteomes" id="UP001202328"/>
    </source>
</evidence>
<dbReference type="SUPFAM" id="SSF52540">
    <property type="entry name" value="P-loop containing nucleoside triphosphate hydrolases"/>
    <property type="match status" value="1"/>
</dbReference>
<sequence>MIMSFFVSRGRSSSWEFEFVLEDQHDDLEAKFFEETAALEAKYQKLYEPLDAKMFVDEIMDLVELHPLSNSLIMPGEDGLSTEQRRRLTIAVELVANPSIIFTDEPTLAFDELSLMKRGGQVAYAGSLGARSHKLVENFQSVPGFPKIRDGYNPHTWMLDVSSTSVEAQLDVDFAEIYANSTLYHSKQQDLQKMLEAMYSATLFLGAGNAASLQASVAVERTIFYREKTAGMYSGIGDG</sequence>
<evidence type="ECO:0000259" key="1">
    <source>
        <dbReference type="Pfam" id="PF00005"/>
    </source>
</evidence>
<dbReference type="Proteomes" id="UP001202328">
    <property type="component" value="Unassembled WGS sequence"/>
</dbReference>
<comment type="caution">
    <text evidence="2">The sequence shown here is derived from an EMBL/GenBank/DDBJ whole genome shotgun (WGS) entry which is preliminary data.</text>
</comment>
<dbReference type="Gene3D" id="3.40.50.300">
    <property type="entry name" value="P-loop containing nucleotide triphosphate hydrolases"/>
    <property type="match status" value="1"/>
</dbReference>
<dbReference type="InterPro" id="IPR027417">
    <property type="entry name" value="P-loop_NTPase"/>
</dbReference>
<dbReference type="GO" id="GO:0016887">
    <property type="term" value="F:ATP hydrolysis activity"/>
    <property type="evidence" value="ECO:0007669"/>
    <property type="project" value="InterPro"/>
</dbReference>
<dbReference type="InterPro" id="IPR003439">
    <property type="entry name" value="ABC_transporter-like_ATP-bd"/>
</dbReference>